<accession>A0A1V1NXZ7</accession>
<evidence type="ECO:0000313" key="2">
    <source>
        <dbReference type="Proteomes" id="UP000189670"/>
    </source>
</evidence>
<name>A0A1V1NXZ7_9BACT</name>
<proteinExistence type="predicted"/>
<feature type="non-terminal residue" evidence="1">
    <location>
        <position position="804"/>
    </location>
</feature>
<dbReference type="InterPro" id="IPR011044">
    <property type="entry name" value="Quino_amine_DH_bsu"/>
</dbReference>
<dbReference type="AlphaFoldDB" id="A0A1V1NXZ7"/>
<feature type="non-terminal residue" evidence="1">
    <location>
        <position position="1"/>
    </location>
</feature>
<dbReference type="EMBL" id="ATBP01001383">
    <property type="protein sequence ID" value="ETR67434.1"/>
    <property type="molecule type" value="Genomic_DNA"/>
</dbReference>
<sequence>RAGQDISISISAVDDVRIQHIILQAKYALSENYQILKEWTNDDDDFSSNTAWSIPDDTQTTDESQIRVLLYDDQDNETIKETDCFSIYSNNMNSTISPLQAIYKEGNVLTYAISNTSDHAISNIDVGLCLGSYCDNIIRLSDNTGLSLQTSYEWSIPTNNQYVSQNLYLKMEIIDVRGNAKEVISNTFAIEANTELPAPFGQSISMYDEEFSFPVDALETHQSSNVIFLKLDSSNIAHAIVTDNYSYRTSSNTYVDNKYYVTYNQTTGTVSEKILLCDKNYEIIDFELIENVPYVILNKREIISRTYSWYTNHTMYSLNQYYYTYKNGSSFVSPINIINPTVPRVSKAIDKGTGVSEVTGNIKFIFANGYLWRLDLGDYIYRYSFSGGQIGAEERIRLAQKYDLECYDIKPTYDSNIIYFIDRSESKLAVFNTQNNAVSEFDLPFTIGSRSSYDYIADKTAIAAINGKVFIFGNGKVYTLQNNIITEIIDIAYTYGSDTVNYFENWSDVDSCNVLQGNGLIYLLIDLDDYYNSKPLAATYEILEFNPNTNQFSKKLIETSEGRFDRIYFSDVLYINNNKAIMLEYDQTIRMINFDTGELYYLGDPSLNNMGNTFLIEQNNTYYVIGNRNYRLCAASISLNYISTQAKQVDSLQFLKRNNELYITWILNGNPFNGLWDVSSNKTISSANKVNQFQKIFPQQENVNNFSNSYLAYGQINYSSDYLSFPGYGKMYALNSDLTISELILESNLQSRFVVNNFNPDLKAIFSDYNGKFHLIGEDPLSPTEIVMDTRLNDVELASYTDEL</sequence>
<evidence type="ECO:0000313" key="1">
    <source>
        <dbReference type="EMBL" id="ETR67434.1"/>
    </source>
</evidence>
<gene>
    <name evidence="1" type="ORF">OMM_11603</name>
</gene>
<organism evidence="1 2">
    <name type="scientific">Candidatus Magnetoglobus multicellularis str. Araruama</name>
    <dbReference type="NCBI Taxonomy" id="890399"/>
    <lineage>
        <taxon>Bacteria</taxon>
        <taxon>Pseudomonadati</taxon>
        <taxon>Thermodesulfobacteriota</taxon>
        <taxon>Desulfobacteria</taxon>
        <taxon>Desulfobacterales</taxon>
        <taxon>Desulfobacteraceae</taxon>
        <taxon>Candidatus Magnetoglobus</taxon>
    </lineage>
</organism>
<protein>
    <submittedName>
        <fullName evidence="1">Uncharacterized protein</fullName>
    </submittedName>
</protein>
<dbReference type="SUPFAM" id="SSF50969">
    <property type="entry name" value="YVTN repeat-like/Quinoprotein amine dehydrogenase"/>
    <property type="match status" value="1"/>
</dbReference>
<dbReference type="Proteomes" id="UP000189670">
    <property type="component" value="Unassembled WGS sequence"/>
</dbReference>
<reference evidence="2" key="1">
    <citation type="submission" date="2012-11" db="EMBL/GenBank/DDBJ databases">
        <authorList>
            <person name="Lucero-Rivera Y.E."/>
            <person name="Tovar-Ramirez D."/>
        </authorList>
    </citation>
    <scope>NUCLEOTIDE SEQUENCE [LARGE SCALE GENOMIC DNA]</scope>
    <source>
        <strain evidence="2">Araruama</strain>
    </source>
</reference>
<comment type="caution">
    <text evidence="1">The sequence shown here is derived from an EMBL/GenBank/DDBJ whole genome shotgun (WGS) entry which is preliminary data.</text>
</comment>